<dbReference type="GO" id="GO:0061136">
    <property type="term" value="P:regulation of proteasomal protein catabolic process"/>
    <property type="evidence" value="ECO:0007669"/>
    <property type="project" value="TreeGrafter"/>
</dbReference>
<dbReference type="SUPFAM" id="SSF47216">
    <property type="entry name" value="Proteasome activator"/>
    <property type="match status" value="1"/>
</dbReference>
<dbReference type="InterPro" id="IPR009077">
    <property type="entry name" value="Proteasome_activ_PA28"/>
</dbReference>
<feature type="region of interest" description="Disordered" evidence="3">
    <location>
        <begin position="145"/>
        <end position="171"/>
    </location>
</feature>
<evidence type="ECO:0000259" key="4">
    <source>
        <dbReference type="Pfam" id="PF02252"/>
    </source>
</evidence>
<evidence type="ECO:0000256" key="3">
    <source>
        <dbReference type="SAM" id="MobiDB-lite"/>
    </source>
</evidence>
<evidence type="ECO:0000256" key="1">
    <source>
        <dbReference type="ARBA" id="ARBA00005883"/>
    </source>
</evidence>
<dbReference type="PANTHER" id="PTHR10660:SF2">
    <property type="entry name" value="LD45860P"/>
    <property type="match status" value="1"/>
</dbReference>
<feature type="domain" description="Proteasome activator PA28 C-terminal" evidence="4">
    <location>
        <begin position="180"/>
        <end position="233"/>
    </location>
</feature>
<dbReference type="EMBL" id="VJMJ01000070">
    <property type="protein sequence ID" value="KAF0738794.1"/>
    <property type="molecule type" value="Genomic_DNA"/>
</dbReference>
<organism evidence="5 6">
    <name type="scientific">Aphanomyces euteiches</name>
    <dbReference type="NCBI Taxonomy" id="100861"/>
    <lineage>
        <taxon>Eukaryota</taxon>
        <taxon>Sar</taxon>
        <taxon>Stramenopiles</taxon>
        <taxon>Oomycota</taxon>
        <taxon>Saprolegniomycetes</taxon>
        <taxon>Saprolegniales</taxon>
        <taxon>Verrucalvaceae</taxon>
        <taxon>Aphanomyces</taxon>
    </lineage>
</organism>
<evidence type="ECO:0000313" key="5">
    <source>
        <dbReference type="EMBL" id="KAF0738794.1"/>
    </source>
</evidence>
<dbReference type="PANTHER" id="PTHR10660">
    <property type="entry name" value="PROTEASOME REGULATOR PA28"/>
    <property type="match status" value="1"/>
</dbReference>
<accession>A0A6G0XEY8</accession>
<dbReference type="GO" id="GO:0005654">
    <property type="term" value="C:nucleoplasm"/>
    <property type="evidence" value="ECO:0007669"/>
    <property type="project" value="TreeGrafter"/>
</dbReference>
<dbReference type="Gene3D" id="1.20.120.180">
    <property type="entry name" value="Proteasome activator pa28, C-terminal domain"/>
    <property type="match status" value="1"/>
</dbReference>
<evidence type="ECO:0000313" key="6">
    <source>
        <dbReference type="Proteomes" id="UP000481153"/>
    </source>
</evidence>
<reference evidence="5 6" key="1">
    <citation type="submission" date="2019-07" db="EMBL/GenBank/DDBJ databases">
        <title>Genomics analysis of Aphanomyces spp. identifies a new class of oomycete effector associated with host adaptation.</title>
        <authorList>
            <person name="Gaulin E."/>
        </authorList>
    </citation>
    <scope>NUCLEOTIDE SEQUENCE [LARGE SCALE GENOMIC DNA]</scope>
    <source>
        <strain evidence="5 6">ATCC 201684</strain>
    </source>
</reference>
<feature type="compositionally biased region" description="Basic and acidic residues" evidence="3">
    <location>
        <begin position="154"/>
        <end position="171"/>
    </location>
</feature>
<feature type="domain" description="Proteasome activator PA28 C-terminal" evidence="4">
    <location>
        <begin position="55"/>
        <end position="141"/>
    </location>
</feature>
<dbReference type="GO" id="GO:0061133">
    <property type="term" value="F:endopeptidase activator activity"/>
    <property type="evidence" value="ECO:0007669"/>
    <property type="project" value="TreeGrafter"/>
</dbReference>
<gene>
    <name evidence="5" type="ORF">Ae201684_005406</name>
</gene>
<dbReference type="Proteomes" id="UP000481153">
    <property type="component" value="Unassembled WGS sequence"/>
</dbReference>
<dbReference type="GO" id="GO:0008537">
    <property type="term" value="C:proteasome activator complex"/>
    <property type="evidence" value="ECO:0007669"/>
    <property type="project" value="InterPro"/>
</dbReference>
<keyword evidence="2" id="KW-0647">Proteasome</keyword>
<dbReference type="AlphaFoldDB" id="A0A6G0XEY8"/>
<sequence>MESFLEETSNIATIVLATIPQRMAHITNLLATEFPPRSPSQMAAALTQGVSVHAESNTHLTRLVTLVLDEIHIAIQELQRLERWIQLLVPPVADGNNFGVEVQKSVQLQISASRTALQKSWDSMTDYFWQRATAFEKFSAKESTNTKLTASTTKDNDERTDELTHKTSHVKSVEETKSESSVIPDFLAYIVAIDVKWYFNLQRTLESVGDHYAFTLDAVQKNSSKVRLPRGHGERNMTMF</sequence>
<dbReference type="GO" id="GO:2000045">
    <property type="term" value="P:regulation of G1/S transition of mitotic cell cycle"/>
    <property type="evidence" value="ECO:0007669"/>
    <property type="project" value="TreeGrafter"/>
</dbReference>
<evidence type="ECO:0000256" key="2">
    <source>
        <dbReference type="ARBA" id="ARBA00022942"/>
    </source>
</evidence>
<comment type="similarity">
    <text evidence="1">Belongs to the PA28 family.</text>
</comment>
<protein>
    <recommendedName>
        <fullName evidence="4">Proteasome activator PA28 C-terminal domain-containing protein</fullName>
    </recommendedName>
</protein>
<dbReference type="Pfam" id="PF02252">
    <property type="entry name" value="PA28_C"/>
    <property type="match status" value="2"/>
</dbReference>
<dbReference type="InterPro" id="IPR003186">
    <property type="entry name" value="PA28_C"/>
</dbReference>
<dbReference type="InterPro" id="IPR036997">
    <property type="entry name" value="PA28_C_sf"/>
</dbReference>
<dbReference type="GO" id="GO:0005737">
    <property type="term" value="C:cytoplasm"/>
    <property type="evidence" value="ECO:0007669"/>
    <property type="project" value="TreeGrafter"/>
</dbReference>
<name>A0A6G0XEY8_9STRA</name>
<keyword evidence="6" id="KW-1185">Reference proteome</keyword>
<proteinExistence type="inferred from homology"/>
<dbReference type="InterPro" id="IPR036252">
    <property type="entry name" value="Proteasome_activ_sf"/>
</dbReference>
<comment type="caution">
    <text evidence="5">The sequence shown here is derived from an EMBL/GenBank/DDBJ whole genome shotgun (WGS) entry which is preliminary data.</text>
</comment>
<dbReference type="VEuPathDB" id="FungiDB:AeMF1_017558"/>